<dbReference type="InParanoid" id="A0A7L4YNA5"/>
<dbReference type="InterPro" id="IPR014729">
    <property type="entry name" value="Rossmann-like_a/b/a_fold"/>
</dbReference>
<dbReference type="InterPro" id="IPR042176">
    <property type="entry name" value="Pantoate_ligase_C"/>
</dbReference>
<evidence type="ECO:0000256" key="7">
    <source>
        <dbReference type="ARBA" id="ARBA00048258"/>
    </source>
</evidence>
<feature type="binding site" evidence="8">
    <location>
        <begin position="161"/>
        <end position="164"/>
    </location>
    <ligand>
        <name>ATP</name>
        <dbReference type="ChEBI" id="CHEBI:30616"/>
    </ligand>
</feature>
<comment type="similarity">
    <text evidence="2 8">Belongs to the pantothenate synthetase family.</text>
</comment>
<feature type="binding site" evidence="8">
    <location>
        <begin position="198"/>
        <end position="201"/>
    </location>
    <ligand>
        <name>ATP</name>
        <dbReference type="ChEBI" id="CHEBI:30616"/>
    </ligand>
</feature>
<dbReference type="GO" id="GO:0015940">
    <property type="term" value="P:pantothenate biosynthetic process"/>
    <property type="evidence" value="ECO:0007669"/>
    <property type="project" value="UniProtKB-UniRule"/>
</dbReference>
<dbReference type="EMBL" id="CP047156">
    <property type="protein sequence ID" value="QHC00771.1"/>
    <property type="molecule type" value="Genomic_DNA"/>
</dbReference>
<dbReference type="PANTHER" id="PTHR21299:SF1">
    <property type="entry name" value="PANTOATE--BETA-ALANINE LIGASE"/>
    <property type="match status" value="1"/>
</dbReference>
<organism evidence="9 10">
    <name type="scientific">Epidermidibacterium keratini</name>
    <dbReference type="NCBI Taxonomy" id="1891644"/>
    <lineage>
        <taxon>Bacteria</taxon>
        <taxon>Bacillati</taxon>
        <taxon>Actinomycetota</taxon>
        <taxon>Actinomycetes</taxon>
        <taxon>Sporichthyales</taxon>
        <taxon>Sporichthyaceae</taxon>
        <taxon>Epidermidibacterium</taxon>
    </lineage>
</organism>
<reference evidence="9 10" key="1">
    <citation type="journal article" date="2018" name="Int. J. Syst. Evol. Microbiol.">
        <title>Epidermidibacterium keratini gen. nov., sp. nov., a member of the family Sporichthyaceae, isolated from keratin epidermis.</title>
        <authorList>
            <person name="Lee D.G."/>
            <person name="Trujillo M.E."/>
            <person name="Kang S."/>
            <person name="Nam J.J."/>
            <person name="Kim Y.J."/>
        </authorList>
    </citation>
    <scope>NUCLEOTIDE SEQUENCE [LARGE SCALE GENOMIC DNA]</scope>
    <source>
        <strain evidence="9 10">EPI-7</strain>
    </source>
</reference>
<dbReference type="PANTHER" id="PTHR21299">
    <property type="entry name" value="CYTIDYLATE KINASE/PANTOATE-BETA-ALANINE LIGASE"/>
    <property type="match status" value="1"/>
</dbReference>
<dbReference type="HAMAP" id="MF_00158">
    <property type="entry name" value="PanC"/>
    <property type="match status" value="1"/>
</dbReference>
<dbReference type="InterPro" id="IPR003721">
    <property type="entry name" value="Pantoate_ligase"/>
</dbReference>
<dbReference type="GO" id="GO:0005524">
    <property type="term" value="F:ATP binding"/>
    <property type="evidence" value="ECO:0007669"/>
    <property type="project" value="UniProtKB-KW"/>
</dbReference>
<comment type="subunit">
    <text evidence="8">Homodimer.</text>
</comment>
<comment type="subcellular location">
    <subcellularLocation>
        <location evidence="8">Cytoplasm</location>
    </subcellularLocation>
</comment>
<protein>
    <recommendedName>
        <fullName evidence="8">Pantothenate synthetase</fullName>
        <shortName evidence="8">PS</shortName>
        <ecNumber evidence="8">6.3.2.1</ecNumber>
    </recommendedName>
    <alternativeName>
        <fullName evidence="8">Pantoate--beta-alanine ligase</fullName>
    </alternativeName>
    <alternativeName>
        <fullName evidence="8">Pantoate-activating enzyme</fullName>
    </alternativeName>
</protein>
<keyword evidence="10" id="KW-1185">Reference proteome</keyword>
<evidence type="ECO:0000256" key="8">
    <source>
        <dbReference type="HAMAP-Rule" id="MF_00158"/>
    </source>
</evidence>
<evidence type="ECO:0000313" key="10">
    <source>
        <dbReference type="Proteomes" id="UP000463857"/>
    </source>
</evidence>
<keyword evidence="4 8" id="KW-0566">Pantothenate biosynthesis</keyword>
<gene>
    <name evidence="8" type="primary">panC</name>
    <name evidence="9" type="ORF">EK0264_11065</name>
</gene>
<sequence>MSSPQVVRTRDDLRSVIRERVAPLIERGDASLGLVPTMGALHGGHGELVQAARAANDLVVASVFVNPLQFDDPVDFARYPRDLDADLAILEAGGVDVVFAPATEEMYPGGTPMVTVSAGEMGRRLEGASRPGHFDGVVTVVAKLFQLSTPPYPCRFNAYFGQKDAQQLAIIRRLAHDLDFGVEINPVPIVRTPEGLAMSSRNQLLTERAATAALALSRALGVLRERAAAGKPLNIPEVEAMIREDDLVELDYLKIVDPRTLRPIHLSGSTPGPALALIAARVDGIRLIDNMDLPGPT</sequence>
<dbReference type="EC" id="6.3.2.1" evidence="8"/>
<dbReference type="KEGG" id="eke:EK0264_11065"/>
<evidence type="ECO:0000256" key="3">
    <source>
        <dbReference type="ARBA" id="ARBA00022598"/>
    </source>
</evidence>
<dbReference type="UniPathway" id="UPA00028">
    <property type="reaction ID" value="UER00005"/>
</dbReference>
<dbReference type="NCBIfam" id="TIGR00018">
    <property type="entry name" value="panC"/>
    <property type="match status" value="1"/>
</dbReference>
<dbReference type="Pfam" id="PF02569">
    <property type="entry name" value="Pantoate_ligase"/>
    <property type="match status" value="1"/>
</dbReference>
<dbReference type="Gene3D" id="3.30.1300.10">
    <property type="entry name" value="Pantoate-beta-alanine ligase, C-terminal domain"/>
    <property type="match status" value="1"/>
</dbReference>
<evidence type="ECO:0000256" key="4">
    <source>
        <dbReference type="ARBA" id="ARBA00022655"/>
    </source>
</evidence>
<dbReference type="FunCoup" id="A0A7L4YNA5">
    <property type="interactions" value="300"/>
</dbReference>
<name>A0A7L4YNA5_9ACTN</name>
<dbReference type="OrthoDB" id="9773087at2"/>
<keyword evidence="8" id="KW-0963">Cytoplasm</keyword>
<evidence type="ECO:0000313" key="9">
    <source>
        <dbReference type="EMBL" id="QHC00771.1"/>
    </source>
</evidence>
<comment type="miscellaneous">
    <text evidence="8">The reaction proceeds by a bi uni uni bi ping pong mechanism.</text>
</comment>
<comment type="function">
    <text evidence="8">Catalyzes the condensation of pantoate with beta-alanine in an ATP-dependent reaction via a pantoyl-adenylate intermediate.</text>
</comment>
<feature type="binding site" evidence="8">
    <location>
        <position position="167"/>
    </location>
    <ligand>
        <name>(R)-pantoate</name>
        <dbReference type="ChEBI" id="CHEBI:15980"/>
    </ligand>
</feature>
<keyword evidence="3 8" id="KW-0436">Ligase</keyword>
<feature type="binding site" evidence="8">
    <location>
        <position position="69"/>
    </location>
    <ligand>
        <name>beta-alanine</name>
        <dbReference type="ChEBI" id="CHEBI:57966"/>
    </ligand>
</feature>
<dbReference type="CDD" id="cd00560">
    <property type="entry name" value="PanC"/>
    <property type="match status" value="1"/>
</dbReference>
<feature type="active site" description="Proton donor" evidence="8">
    <location>
        <position position="45"/>
    </location>
</feature>
<feature type="binding site" evidence="8">
    <location>
        <begin position="38"/>
        <end position="45"/>
    </location>
    <ligand>
        <name>ATP</name>
        <dbReference type="ChEBI" id="CHEBI:30616"/>
    </ligand>
</feature>
<keyword evidence="6 8" id="KW-0067">ATP-binding</keyword>
<comment type="pathway">
    <text evidence="1 8">Cofactor biosynthesis; (R)-pantothenate biosynthesis; (R)-pantothenate from (R)-pantoate and beta-alanine: step 1/1.</text>
</comment>
<dbReference type="Gene3D" id="3.40.50.620">
    <property type="entry name" value="HUPs"/>
    <property type="match status" value="1"/>
</dbReference>
<comment type="catalytic activity">
    <reaction evidence="7 8">
        <text>(R)-pantoate + beta-alanine + ATP = (R)-pantothenate + AMP + diphosphate + H(+)</text>
        <dbReference type="Rhea" id="RHEA:10912"/>
        <dbReference type="ChEBI" id="CHEBI:15378"/>
        <dbReference type="ChEBI" id="CHEBI:15980"/>
        <dbReference type="ChEBI" id="CHEBI:29032"/>
        <dbReference type="ChEBI" id="CHEBI:30616"/>
        <dbReference type="ChEBI" id="CHEBI:33019"/>
        <dbReference type="ChEBI" id="CHEBI:57966"/>
        <dbReference type="ChEBI" id="CHEBI:456215"/>
        <dbReference type="EC" id="6.3.2.1"/>
    </reaction>
</comment>
<dbReference type="GO" id="GO:0004592">
    <property type="term" value="F:pantoate-beta-alanine ligase activity"/>
    <property type="evidence" value="ECO:0007669"/>
    <property type="project" value="UniProtKB-UniRule"/>
</dbReference>
<accession>A0A7L4YNA5</accession>
<dbReference type="AlphaFoldDB" id="A0A7L4YNA5"/>
<evidence type="ECO:0000256" key="5">
    <source>
        <dbReference type="ARBA" id="ARBA00022741"/>
    </source>
</evidence>
<evidence type="ECO:0000256" key="2">
    <source>
        <dbReference type="ARBA" id="ARBA00009256"/>
    </source>
</evidence>
<dbReference type="SUPFAM" id="SSF52374">
    <property type="entry name" value="Nucleotidylyl transferase"/>
    <property type="match status" value="1"/>
</dbReference>
<keyword evidence="5 8" id="KW-0547">Nucleotide-binding</keyword>
<dbReference type="GO" id="GO:0005829">
    <property type="term" value="C:cytosol"/>
    <property type="evidence" value="ECO:0007669"/>
    <property type="project" value="TreeGrafter"/>
</dbReference>
<evidence type="ECO:0000256" key="6">
    <source>
        <dbReference type="ARBA" id="ARBA00022840"/>
    </source>
</evidence>
<dbReference type="RefSeq" id="WP_159545584.1">
    <property type="nucleotide sequence ID" value="NZ_CP047156.1"/>
</dbReference>
<evidence type="ECO:0000256" key="1">
    <source>
        <dbReference type="ARBA" id="ARBA00004990"/>
    </source>
</evidence>
<feature type="binding site" evidence="8">
    <location>
        <position position="69"/>
    </location>
    <ligand>
        <name>(R)-pantoate</name>
        <dbReference type="ChEBI" id="CHEBI:15980"/>
    </ligand>
</feature>
<feature type="binding site" evidence="8">
    <location>
        <position position="190"/>
    </location>
    <ligand>
        <name>ATP</name>
        <dbReference type="ChEBI" id="CHEBI:30616"/>
    </ligand>
</feature>
<dbReference type="Proteomes" id="UP000463857">
    <property type="component" value="Chromosome"/>
</dbReference>
<proteinExistence type="inferred from homology"/>